<reference evidence="3" key="1">
    <citation type="journal article" date="2002" name="Nature">
        <title>The genome sequence and structure of rice chromosome 1.</title>
        <authorList>
            <person name="Sasaki T."/>
            <person name="Matsumoto T."/>
            <person name="Yamamoto K."/>
            <person name="Sakata K."/>
            <person name="Baba T."/>
            <person name="Katayose Y."/>
            <person name="Wu J."/>
            <person name="Niimura Y."/>
            <person name="Cheng Z."/>
            <person name="Nagamura Y."/>
            <person name="Antonio B.A."/>
            <person name="Kanamori H."/>
            <person name="Hosokawa S."/>
            <person name="Masukawa M."/>
            <person name="Arikawa K."/>
            <person name="Chiden Y."/>
            <person name="Hayashi M."/>
            <person name="Okamoto M."/>
            <person name="Ando T."/>
            <person name="Aoki H."/>
            <person name="Arita K."/>
            <person name="Hamada M."/>
            <person name="Harada C."/>
            <person name="Hijishita S."/>
            <person name="Honda M."/>
            <person name="Ichikawa Y."/>
            <person name="Idonuma A."/>
            <person name="Iijima M."/>
            <person name="Ikeda M."/>
            <person name="Ikeno M."/>
            <person name="Itoh S."/>
            <person name="Itoh T."/>
            <person name="Itoh Y."/>
            <person name="Itoh Y."/>
            <person name="Iwabuchi A."/>
            <person name="Kamiya K."/>
            <person name="Karasawa W."/>
            <person name="Katagiri S."/>
            <person name="Kikuta A."/>
            <person name="Kobayashi N."/>
            <person name="Kono I."/>
            <person name="Machita K."/>
            <person name="Maehara T."/>
            <person name="Mizuno H."/>
            <person name="Mizubayashi T."/>
            <person name="Mukai Y."/>
            <person name="Nagasaki H."/>
            <person name="Nakashima M."/>
            <person name="Nakama Y."/>
            <person name="Nakamichi Y."/>
            <person name="Nakamura M."/>
            <person name="Namiki N."/>
            <person name="Negishi M."/>
            <person name="Ohta I."/>
            <person name="Ono N."/>
            <person name="Saji S."/>
            <person name="Sakai K."/>
            <person name="Shibata M."/>
            <person name="Shimokawa T."/>
            <person name="Shomura A."/>
            <person name="Song J."/>
            <person name="Takazaki Y."/>
            <person name="Terasawa K."/>
            <person name="Tsuji K."/>
            <person name="Waki K."/>
            <person name="Yamagata H."/>
            <person name="Yamane H."/>
            <person name="Yoshiki S."/>
            <person name="Yoshihara R."/>
            <person name="Yukawa K."/>
            <person name="Zhong H."/>
            <person name="Iwama H."/>
            <person name="Endo T."/>
            <person name="Ito H."/>
            <person name="Hahn J.H."/>
            <person name="Kim H.I."/>
            <person name="Eun M.Y."/>
            <person name="Yano M."/>
            <person name="Jiang J."/>
            <person name="Gojobori T."/>
        </authorList>
    </citation>
    <scope>NUCLEOTIDE SEQUENCE</scope>
</reference>
<proteinExistence type="predicted"/>
<feature type="region of interest" description="Disordered" evidence="1">
    <location>
        <begin position="42"/>
        <end position="61"/>
    </location>
</feature>
<evidence type="ECO:0000313" key="2">
    <source>
        <dbReference type="EMBL" id="BAB89254.1"/>
    </source>
</evidence>
<dbReference type="AlphaFoldDB" id="Q8RYP4"/>
<evidence type="ECO:0000313" key="3">
    <source>
        <dbReference type="EMBL" id="BAC10899.1"/>
    </source>
</evidence>
<dbReference type="Proteomes" id="UP000817658">
    <property type="component" value="Chromosome 1"/>
</dbReference>
<dbReference type="EMBL" id="AP004361">
    <property type="protein sequence ID" value="BAC10899.1"/>
    <property type="molecule type" value="Genomic_DNA"/>
</dbReference>
<feature type="region of interest" description="Disordered" evidence="1">
    <location>
        <begin position="66"/>
        <end position="107"/>
    </location>
</feature>
<reference evidence="4" key="3">
    <citation type="journal article" date="2008" name="Nucleic Acids Res.">
        <title>The rice annotation project database (RAP-DB): 2008 update.</title>
        <authorList>
            <consortium name="The rice annotation project (RAP)"/>
        </authorList>
    </citation>
    <scope>GENOME REANNOTATION</scope>
    <source>
        <strain evidence="4">cv. Nipponbare</strain>
    </source>
</reference>
<feature type="compositionally biased region" description="Basic residues" evidence="1">
    <location>
        <begin position="1"/>
        <end position="12"/>
    </location>
</feature>
<accession>Q8RYP4</accession>
<dbReference type="EMBL" id="AP004233">
    <property type="protein sequence ID" value="BAB89254.1"/>
    <property type="molecule type" value="Genomic_DNA"/>
</dbReference>
<organism evidence="3">
    <name type="scientific">Oryza sativa subsp. japonica</name>
    <name type="common">Rice</name>
    <dbReference type="NCBI Taxonomy" id="39947"/>
    <lineage>
        <taxon>Eukaryota</taxon>
        <taxon>Viridiplantae</taxon>
        <taxon>Streptophyta</taxon>
        <taxon>Embryophyta</taxon>
        <taxon>Tracheophyta</taxon>
        <taxon>Spermatophyta</taxon>
        <taxon>Magnoliopsida</taxon>
        <taxon>Liliopsida</taxon>
        <taxon>Poales</taxon>
        <taxon>Poaceae</taxon>
        <taxon>BOP clade</taxon>
        <taxon>Oryzoideae</taxon>
        <taxon>Oryzeae</taxon>
        <taxon>Oryzinae</taxon>
        <taxon>Oryza</taxon>
        <taxon>Oryza sativa</taxon>
    </lineage>
</organism>
<dbReference type="Proteomes" id="UP000000763">
    <property type="component" value="Chromosome 1"/>
</dbReference>
<feature type="region of interest" description="Disordered" evidence="1">
    <location>
        <begin position="1"/>
        <end position="27"/>
    </location>
</feature>
<reference evidence="4" key="2">
    <citation type="journal article" date="2005" name="Nature">
        <title>The map-based sequence of the rice genome.</title>
        <authorList>
            <consortium name="International rice genome sequencing project (IRGSP)"/>
            <person name="Matsumoto T."/>
            <person name="Wu J."/>
            <person name="Kanamori H."/>
            <person name="Katayose Y."/>
            <person name="Fujisawa M."/>
            <person name="Namiki N."/>
            <person name="Mizuno H."/>
            <person name="Yamamoto K."/>
            <person name="Antonio B.A."/>
            <person name="Baba T."/>
            <person name="Sakata K."/>
            <person name="Nagamura Y."/>
            <person name="Aoki H."/>
            <person name="Arikawa K."/>
            <person name="Arita K."/>
            <person name="Bito T."/>
            <person name="Chiden Y."/>
            <person name="Fujitsuka N."/>
            <person name="Fukunaka R."/>
            <person name="Hamada M."/>
            <person name="Harada C."/>
            <person name="Hayashi A."/>
            <person name="Hijishita S."/>
            <person name="Honda M."/>
            <person name="Hosokawa S."/>
            <person name="Ichikawa Y."/>
            <person name="Idonuma A."/>
            <person name="Iijima M."/>
            <person name="Ikeda M."/>
            <person name="Ikeno M."/>
            <person name="Ito K."/>
            <person name="Ito S."/>
            <person name="Ito T."/>
            <person name="Ito Y."/>
            <person name="Ito Y."/>
            <person name="Iwabuchi A."/>
            <person name="Kamiya K."/>
            <person name="Karasawa W."/>
            <person name="Kurita K."/>
            <person name="Katagiri S."/>
            <person name="Kikuta A."/>
            <person name="Kobayashi H."/>
            <person name="Kobayashi N."/>
            <person name="Machita K."/>
            <person name="Maehara T."/>
            <person name="Masukawa M."/>
            <person name="Mizubayashi T."/>
            <person name="Mukai Y."/>
            <person name="Nagasaki H."/>
            <person name="Nagata Y."/>
            <person name="Naito S."/>
            <person name="Nakashima M."/>
            <person name="Nakama Y."/>
            <person name="Nakamichi Y."/>
            <person name="Nakamura M."/>
            <person name="Meguro A."/>
            <person name="Negishi M."/>
            <person name="Ohta I."/>
            <person name="Ohta T."/>
            <person name="Okamoto M."/>
            <person name="Ono N."/>
            <person name="Saji S."/>
            <person name="Sakaguchi M."/>
            <person name="Sakai K."/>
            <person name="Shibata M."/>
            <person name="Shimokawa T."/>
            <person name="Song J."/>
            <person name="Takazaki Y."/>
            <person name="Terasawa K."/>
            <person name="Tsugane M."/>
            <person name="Tsuji K."/>
            <person name="Ueda S."/>
            <person name="Waki K."/>
            <person name="Yamagata H."/>
            <person name="Yamamoto M."/>
            <person name="Yamamoto S."/>
            <person name="Yamane H."/>
            <person name="Yoshiki S."/>
            <person name="Yoshihara R."/>
            <person name="Yukawa K."/>
            <person name="Zhong H."/>
            <person name="Yano M."/>
            <person name="Yuan Q."/>
            <person name="Ouyang S."/>
            <person name="Liu J."/>
            <person name="Jones K.M."/>
            <person name="Gansberger K."/>
            <person name="Moffat K."/>
            <person name="Hill J."/>
            <person name="Bera J."/>
            <person name="Fadrosh D."/>
            <person name="Jin S."/>
            <person name="Johri S."/>
            <person name="Kim M."/>
            <person name="Overton L."/>
            <person name="Reardon M."/>
            <person name="Tsitrin T."/>
            <person name="Vuong H."/>
            <person name="Weaver B."/>
            <person name="Ciecko A."/>
            <person name="Tallon L."/>
            <person name="Jackson J."/>
            <person name="Pai G."/>
            <person name="Aken S.V."/>
            <person name="Utterback T."/>
            <person name="Reidmuller S."/>
            <person name="Feldblyum T."/>
            <person name="Hsiao J."/>
            <person name="Zismann V."/>
            <person name="Iobst S."/>
            <person name="de Vazeille A.R."/>
            <person name="Buell C.R."/>
            <person name="Ying K."/>
            <person name="Li Y."/>
            <person name="Lu T."/>
            <person name="Huang Y."/>
            <person name="Zhao Q."/>
            <person name="Feng Q."/>
            <person name="Zhang L."/>
            <person name="Zhu J."/>
            <person name="Weng Q."/>
            <person name="Mu J."/>
            <person name="Lu Y."/>
            <person name="Fan D."/>
            <person name="Liu Y."/>
            <person name="Guan J."/>
            <person name="Zhang Y."/>
            <person name="Yu S."/>
            <person name="Liu X."/>
            <person name="Zhang Y."/>
            <person name="Hong G."/>
            <person name="Han B."/>
            <person name="Choisne N."/>
            <person name="Demange N."/>
            <person name="Orjeda G."/>
            <person name="Samain S."/>
            <person name="Cattolico L."/>
            <person name="Pelletier E."/>
            <person name="Couloux A."/>
            <person name="Segurens B."/>
            <person name="Wincker P."/>
            <person name="D'Hont A."/>
            <person name="Scarpelli C."/>
            <person name="Weissenbach J."/>
            <person name="Salanoubat M."/>
            <person name="Quetier F."/>
            <person name="Yu Y."/>
            <person name="Kim H.R."/>
            <person name="Rambo T."/>
            <person name="Currie J."/>
            <person name="Collura K."/>
            <person name="Luo M."/>
            <person name="Yang T."/>
            <person name="Ammiraju J.S.S."/>
            <person name="Engler F."/>
            <person name="Soderlund C."/>
            <person name="Wing R.A."/>
            <person name="Palmer L.E."/>
            <person name="de la Bastide M."/>
            <person name="Spiegel L."/>
            <person name="Nascimento L."/>
            <person name="Zutavern T."/>
            <person name="O'Shaughnessy A."/>
            <person name="Dike S."/>
            <person name="Dedhia N."/>
            <person name="Preston R."/>
            <person name="Balija V."/>
            <person name="McCombie W.R."/>
            <person name="Chow T."/>
            <person name="Chen H."/>
            <person name="Chung M."/>
            <person name="Chen C."/>
            <person name="Shaw J."/>
            <person name="Wu H."/>
            <person name="Hsiao K."/>
            <person name="Chao Y."/>
            <person name="Chu M."/>
            <person name="Cheng C."/>
            <person name="Hour A."/>
            <person name="Lee P."/>
            <person name="Lin S."/>
            <person name="Lin Y."/>
            <person name="Liou J."/>
            <person name="Liu S."/>
            <person name="Hsing Y."/>
            <person name="Raghuvanshi S."/>
            <person name="Mohanty A."/>
            <person name="Bharti A.K."/>
            <person name="Gaur A."/>
            <person name="Gupta V."/>
            <person name="Kumar D."/>
            <person name="Ravi V."/>
            <person name="Vij S."/>
            <person name="Kapur A."/>
            <person name="Khurana P."/>
            <person name="Khurana P."/>
            <person name="Khurana J.P."/>
            <person name="Tyagi A.K."/>
            <person name="Gaikwad K."/>
            <person name="Singh A."/>
            <person name="Dalal V."/>
            <person name="Srivastava S."/>
            <person name="Dixit A."/>
            <person name="Pal A.K."/>
            <person name="Ghazi I.A."/>
            <person name="Yadav M."/>
            <person name="Pandit A."/>
            <person name="Bhargava A."/>
            <person name="Sureshbabu K."/>
            <person name="Batra K."/>
            <person name="Sharma T.R."/>
            <person name="Mohapatra T."/>
            <person name="Singh N.K."/>
            <person name="Messing J."/>
            <person name="Nelson A.B."/>
            <person name="Fuks G."/>
            <person name="Kavchok S."/>
            <person name="Keizer G."/>
            <person name="Linton E."/>
            <person name="Llaca V."/>
            <person name="Song R."/>
            <person name="Tanyolac B."/>
            <person name="Young S."/>
            <person name="Ho-Il K."/>
            <person name="Hahn J.H."/>
            <person name="Sangsakoo G."/>
            <person name="Vanavichit A."/>
            <person name="de Mattos Luiz.A.T."/>
            <person name="Zimmer P.D."/>
            <person name="Malone G."/>
            <person name="Dellagostin O."/>
            <person name="de Oliveira A.C."/>
            <person name="Bevan M."/>
            <person name="Bancroft I."/>
            <person name="Minx P."/>
            <person name="Cordum H."/>
            <person name="Wilson R."/>
            <person name="Cheng Z."/>
            <person name="Jin W."/>
            <person name="Jiang J."/>
            <person name="Leong S.A."/>
            <person name="Iwama H."/>
            <person name="Gojobori T."/>
            <person name="Itoh T."/>
            <person name="Niimura Y."/>
            <person name="Fujii Y."/>
            <person name="Habara T."/>
            <person name="Sakai H."/>
            <person name="Sato Y."/>
            <person name="Wilson G."/>
            <person name="Kumar K."/>
            <person name="McCouch S."/>
            <person name="Juretic N."/>
            <person name="Hoen D."/>
            <person name="Wright S."/>
            <person name="Bruskiewich R."/>
            <person name="Bureau T."/>
            <person name="Miyao A."/>
            <person name="Hirochika H."/>
            <person name="Nishikawa T."/>
            <person name="Kadowaki K."/>
            <person name="Sugiura M."/>
            <person name="Burr B."/>
            <person name="Sasaki T."/>
        </authorList>
    </citation>
    <scope>NUCLEOTIDE SEQUENCE [LARGE SCALE GENOMIC DNA]</scope>
    <source>
        <strain evidence="4">cv. Nipponbare</strain>
    </source>
</reference>
<accession>Q7F052</accession>
<evidence type="ECO:0000313" key="4">
    <source>
        <dbReference type="Proteomes" id="UP000000763"/>
    </source>
</evidence>
<name>Q8RYP4_ORYSJ</name>
<feature type="compositionally biased region" description="Pro residues" evidence="1">
    <location>
        <begin position="50"/>
        <end position="60"/>
    </location>
</feature>
<sequence length="107" mass="11785">MPPHRWIHRRRASPLPDPLPPPHIPTTESAAAALGEVDRRRIRMGDGRRPSPPPYAPPPHLTITRSAAAAQGNDGHRQMHTIACVLRPPPLPEPSTTVGREERGEED</sequence>
<feature type="compositionally biased region" description="Pro residues" evidence="1">
    <location>
        <begin position="15"/>
        <end position="24"/>
    </location>
</feature>
<protein>
    <submittedName>
        <fullName evidence="3">Uncharacterized protein</fullName>
    </submittedName>
</protein>
<evidence type="ECO:0000256" key="1">
    <source>
        <dbReference type="SAM" id="MobiDB-lite"/>
    </source>
</evidence>
<gene>
    <name evidence="3" type="ORF">OSJNBa0062A24.43</name>
    <name evidence="2" type="ORF">OSJNBa0065J17.10</name>
</gene>